<dbReference type="GO" id="GO:0009116">
    <property type="term" value="P:nucleoside metabolic process"/>
    <property type="evidence" value="ECO:0007669"/>
    <property type="project" value="InterPro"/>
</dbReference>
<evidence type="ECO:0000256" key="1">
    <source>
        <dbReference type="ARBA" id="ARBA00022737"/>
    </source>
</evidence>
<dbReference type="Pfam" id="PF00023">
    <property type="entry name" value="Ank"/>
    <property type="match status" value="2"/>
</dbReference>
<reference evidence="7" key="1">
    <citation type="journal article" date="2020" name="Stud. Mycol.">
        <title>101 Dothideomycetes genomes: a test case for predicting lifestyles and emergence of pathogens.</title>
        <authorList>
            <person name="Haridas S."/>
            <person name="Albert R."/>
            <person name="Binder M."/>
            <person name="Bloem J."/>
            <person name="Labutti K."/>
            <person name="Salamov A."/>
            <person name="Andreopoulos B."/>
            <person name="Baker S."/>
            <person name="Barry K."/>
            <person name="Bills G."/>
            <person name="Bluhm B."/>
            <person name="Cannon C."/>
            <person name="Castanera R."/>
            <person name="Culley D."/>
            <person name="Daum C."/>
            <person name="Ezra D."/>
            <person name="Gonzalez J."/>
            <person name="Henrissat B."/>
            <person name="Kuo A."/>
            <person name="Liang C."/>
            <person name="Lipzen A."/>
            <person name="Lutzoni F."/>
            <person name="Magnuson J."/>
            <person name="Mondo S."/>
            <person name="Nolan M."/>
            <person name="Ohm R."/>
            <person name="Pangilinan J."/>
            <person name="Park H.-J."/>
            <person name="Ramirez L."/>
            <person name="Alfaro M."/>
            <person name="Sun H."/>
            <person name="Tritt A."/>
            <person name="Yoshinaga Y."/>
            <person name="Zwiers L.-H."/>
            <person name="Turgeon B."/>
            <person name="Goodwin S."/>
            <person name="Spatafora J."/>
            <person name="Crous P."/>
            <person name="Grigoriev I."/>
        </authorList>
    </citation>
    <scope>NUCLEOTIDE SEQUENCE</scope>
    <source>
        <strain evidence="7">CBS 207.26</strain>
    </source>
</reference>
<dbReference type="PANTHER" id="PTHR24198:SF165">
    <property type="entry name" value="ANKYRIN REPEAT-CONTAINING PROTEIN-RELATED"/>
    <property type="match status" value="1"/>
</dbReference>
<dbReference type="InterPro" id="IPR027417">
    <property type="entry name" value="P-loop_NTPase"/>
</dbReference>
<feature type="domain" description="C2H2-type" evidence="6">
    <location>
        <begin position="6"/>
        <end position="34"/>
    </location>
</feature>
<keyword evidence="4" id="KW-0479">Metal-binding</keyword>
<dbReference type="InterPro" id="IPR036770">
    <property type="entry name" value="Ankyrin_rpt-contain_sf"/>
</dbReference>
<dbReference type="PROSITE" id="PS50157">
    <property type="entry name" value="ZINC_FINGER_C2H2_2"/>
    <property type="match status" value="1"/>
</dbReference>
<dbReference type="GO" id="GO:0008270">
    <property type="term" value="F:zinc ion binding"/>
    <property type="evidence" value="ECO:0007669"/>
    <property type="project" value="UniProtKB-KW"/>
</dbReference>
<evidence type="ECO:0000256" key="3">
    <source>
        <dbReference type="PROSITE-ProRule" id="PRU00023"/>
    </source>
</evidence>
<protein>
    <submittedName>
        <fullName evidence="7">Ankyrin</fullName>
    </submittedName>
</protein>
<dbReference type="InterPro" id="IPR002110">
    <property type="entry name" value="Ankyrin_rpt"/>
</dbReference>
<dbReference type="PROSITE" id="PS50088">
    <property type="entry name" value="ANK_REPEAT"/>
    <property type="match status" value="6"/>
</dbReference>
<keyword evidence="8" id="KW-1185">Reference proteome</keyword>
<feature type="repeat" description="ANK" evidence="3">
    <location>
        <begin position="1181"/>
        <end position="1214"/>
    </location>
</feature>
<evidence type="ECO:0000313" key="7">
    <source>
        <dbReference type="EMBL" id="KAF2175608.1"/>
    </source>
</evidence>
<feature type="repeat" description="ANK" evidence="3">
    <location>
        <begin position="1249"/>
        <end position="1282"/>
    </location>
</feature>
<dbReference type="SMART" id="SM00355">
    <property type="entry name" value="ZnF_C2H2"/>
    <property type="match status" value="2"/>
</dbReference>
<dbReference type="InterPro" id="IPR000845">
    <property type="entry name" value="Nucleoside_phosphorylase_d"/>
</dbReference>
<dbReference type="SUPFAM" id="SSF48403">
    <property type="entry name" value="Ankyrin repeat"/>
    <property type="match status" value="1"/>
</dbReference>
<dbReference type="SUPFAM" id="SSF53167">
    <property type="entry name" value="Purine and uridine phosphorylases"/>
    <property type="match status" value="1"/>
</dbReference>
<dbReference type="InterPro" id="IPR013087">
    <property type="entry name" value="Znf_C2H2_type"/>
</dbReference>
<dbReference type="PROSITE" id="PS00028">
    <property type="entry name" value="ZINC_FINGER_C2H2_1"/>
    <property type="match status" value="1"/>
</dbReference>
<dbReference type="OrthoDB" id="3787020at2759"/>
<feature type="repeat" description="ANK" evidence="3">
    <location>
        <begin position="1045"/>
        <end position="1078"/>
    </location>
</feature>
<dbReference type="InterPro" id="IPR056884">
    <property type="entry name" value="NPHP3-like_N"/>
</dbReference>
<keyword evidence="4" id="KW-0862">Zinc</keyword>
<dbReference type="Pfam" id="PF22939">
    <property type="entry name" value="WHD_GPIID"/>
    <property type="match status" value="1"/>
</dbReference>
<sequence length="1388" mass="154027">MESQPAFCNTCAISFTRRSTLNRHINTVHKYLGPDLDLCCPYEECDRHDKPFNRQDNLNDHVYRVHQKESSERGLTEPPEPEWSGKFFVGTGKSRKRAVDTMNRDSNGLNDQRFQAAERSGLRIWPPSDEGTSHQGRHLMNNGLDTNAQTEDGTMAPHKTGGKVQGVARRLLVKGADIEMPKKRPRQVYQERISGRSKDKLKYDDYTVGWICALPFELAAAEMMLDDIHTDSPIHLNDRNTYTLGRISDHNIVIACLPSGVYGTSAATVATQMLSSFGSIRFILMVGVGGGVPSTGADIRLGDVVVCKAISAGERLMQYDYGKTVREGHFELTGSFNKAPQELLAAVTKLQTDHTDNSRFPIYLSQIMAKRTTKMFNFTHRGQQHDRLFRADYDHIKAGNACDDCDASNEVARPARATNDPVVHHGVIASSNQVIQHGGTRDRLAQKFGILCFDVEAAGLMENLPCLVIRGICDYADSHRNKRWQEYAAATASAYAKDLLSVTLASRVAKMPTATAAASNTKHVSKVAHWLTPVNFFAQQSDIIARRENSTGSWFLNSEEYKKWVGGREQTLFCPGRPGAGKTMMSSIVVDDLWKTFGNNDRIGITCLFCSYKRQNEQRLADLLAALLKQLVQERPVLPGAVEILHRTHTGTNTRPSSDELLEALRSVVESYSRVFIILDALDECINTDKTRECLSHEIFKLQKQTGISLFATSRIIPAIMKEFEGYAPLEIRASDEDMQKYLGSRMTRQPSCISGNSDLQQEVRTKFVTAAGGLFLLARLFGGLLEDKTTCDTIKHAVLGLPEKLPENFDALDFAYGEAMKRIKYQNKSSQKLATQVLAWITYARRTLKTIELQHALAVKAGESELDEDTILGVEGIVSVCGGLVIIDEQLDIVRLVHHTTQEYLERRGIIRRLDAEEGIATTCITYLSFHNFKGGFCATDEEFETRLRLNPLYDYAAQNWGYHARAASGKVRQLALGLLRCNASISSSSQAMLAPKRSSYNPGYSQRVPRQMRGVHIAAYFGLNEAMIALAKEGQDLNVKDTYSRTPLSYAAEKGHEDVVRLLLAEDGVDLDSKDCSDRTPLSWAAENGNEAVGKLFLVNHGVDLKSKDCSGRTPLSYATERGHEALVRLLLSKSGTDPDSKDFRDRTLLSYAIEKGHEALVRLLLSKSGIDLNSKDFRGRTPLSYATEKGHEVLVTLLLSEDGIDLDSKDFDGRTPLSYATEKGHEVLVKLLLTKGGVDLNSKDHSGRTPLSHAAEKGHEAVVTLLLAQDGVELDSKDYSGRTPLSYAAEKGDKVMVKLFLGGVNLDSKDFCGRTPLSYAAEKGQEEMVELLLANDSVDQTSKDYSGRTPLSFAAENEHEKVVRLLEGRHRPGFSEQRIDSTVVL</sequence>
<dbReference type="Pfam" id="PF12796">
    <property type="entry name" value="Ank_2"/>
    <property type="match status" value="3"/>
</dbReference>
<dbReference type="InterPro" id="IPR054471">
    <property type="entry name" value="GPIID_WHD"/>
</dbReference>
<feature type="repeat" description="ANK" evidence="3">
    <location>
        <begin position="1315"/>
        <end position="1336"/>
    </location>
</feature>
<keyword evidence="1" id="KW-0677">Repeat</keyword>
<keyword evidence="4" id="KW-0863">Zinc-finger</keyword>
<dbReference type="Gene3D" id="1.25.40.20">
    <property type="entry name" value="Ankyrin repeat-containing domain"/>
    <property type="match status" value="4"/>
</dbReference>
<dbReference type="Pfam" id="PF01048">
    <property type="entry name" value="PNP_UDP_1"/>
    <property type="match status" value="1"/>
</dbReference>
<organism evidence="7 8">
    <name type="scientific">Zopfia rhizophila CBS 207.26</name>
    <dbReference type="NCBI Taxonomy" id="1314779"/>
    <lineage>
        <taxon>Eukaryota</taxon>
        <taxon>Fungi</taxon>
        <taxon>Dikarya</taxon>
        <taxon>Ascomycota</taxon>
        <taxon>Pezizomycotina</taxon>
        <taxon>Dothideomycetes</taxon>
        <taxon>Dothideomycetes incertae sedis</taxon>
        <taxon>Zopfiaceae</taxon>
        <taxon>Zopfia</taxon>
    </lineage>
</organism>
<dbReference type="SMART" id="SM00248">
    <property type="entry name" value="ANK"/>
    <property type="match status" value="11"/>
</dbReference>
<keyword evidence="2 3" id="KW-0040">ANK repeat</keyword>
<feature type="repeat" description="ANK" evidence="3">
    <location>
        <begin position="1215"/>
        <end position="1248"/>
    </location>
</feature>
<evidence type="ECO:0000259" key="6">
    <source>
        <dbReference type="PROSITE" id="PS50157"/>
    </source>
</evidence>
<dbReference type="SUPFAM" id="SSF52540">
    <property type="entry name" value="P-loop containing nucleoside triphosphate hydrolases"/>
    <property type="match status" value="1"/>
</dbReference>
<name>A0A6A6DAU2_9PEZI</name>
<dbReference type="Gene3D" id="3.30.160.60">
    <property type="entry name" value="Classic Zinc Finger"/>
    <property type="match status" value="1"/>
</dbReference>
<evidence type="ECO:0000256" key="5">
    <source>
        <dbReference type="SAM" id="MobiDB-lite"/>
    </source>
</evidence>
<dbReference type="PROSITE" id="PS50297">
    <property type="entry name" value="ANK_REP_REGION"/>
    <property type="match status" value="6"/>
</dbReference>
<evidence type="ECO:0000256" key="4">
    <source>
        <dbReference type="PROSITE-ProRule" id="PRU00042"/>
    </source>
</evidence>
<evidence type="ECO:0000256" key="2">
    <source>
        <dbReference type="ARBA" id="ARBA00023043"/>
    </source>
</evidence>
<dbReference type="CDD" id="cd09008">
    <property type="entry name" value="MTAN"/>
    <property type="match status" value="1"/>
</dbReference>
<dbReference type="Pfam" id="PF24883">
    <property type="entry name" value="NPHP3_N"/>
    <property type="match status" value="1"/>
</dbReference>
<dbReference type="GO" id="GO:0003824">
    <property type="term" value="F:catalytic activity"/>
    <property type="evidence" value="ECO:0007669"/>
    <property type="project" value="InterPro"/>
</dbReference>
<accession>A0A6A6DAU2</accession>
<dbReference type="PANTHER" id="PTHR24198">
    <property type="entry name" value="ANKYRIN REPEAT AND PROTEIN KINASE DOMAIN-CONTAINING PROTEIN"/>
    <property type="match status" value="1"/>
</dbReference>
<dbReference type="Proteomes" id="UP000800200">
    <property type="component" value="Unassembled WGS sequence"/>
</dbReference>
<feature type="repeat" description="ANK" evidence="3">
    <location>
        <begin position="1113"/>
        <end position="1146"/>
    </location>
</feature>
<proteinExistence type="predicted"/>
<dbReference type="EMBL" id="ML994728">
    <property type="protein sequence ID" value="KAF2175608.1"/>
    <property type="molecule type" value="Genomic_DNA"/>
</dbReference>
<evidence type="ECO:0000313" key="8">
    <source>
        <dbReference type="Proteomes" id="UP000800200"/>
    </source>
</evidence>
<feature type="region of interest" description="Disordered" evidence="5">
    <location>
        <begin position="66"/>
        <end position="85"/>
    </location>
</feature>
<dbReference type="Gene3D" id="3.40.50.300">
    <property type="entry name" value="P-loop containing nucleotide triphosphate hydrolases"/>
    <property type="match status" value="1"/>
</dbReference>
<dbReference type="Gene3D" id="3.40.50.1580">
    <property type="entry name" value="Nucleoside phosphorylase domain"/>
    <property type="match status" value="1"/>
</dbReference>
<feature type="compositionally biased region" description="Basic and acidic residues" evidence="5">
    <location>
        <begin position="66"/>
        <end position="75"/>
    </location>
</feature>
<dbReference type="InterPro" id="IPR035994">
    <property type="entry name" value="Nucleoside_phosphorylase_sf"/>
</dbReference>
<gene>
    <name evidence="7" type="ORF">K469DRAFT_56829</name>
</gene>